<sequence length="159" mass="19097">MPQNEYIELHRKRYGYRLDYHEKKRKKERRLMNRHAEKIQMKKRLSKMHEKKNTKQKNDEKTPQGAVPAYLLDREGQSRAKVPSNMIKQKRKEKAGKWEVPLPKVRAQGEAEVLKVIRTGKKAWKRIVTNVCFVGDGFTRKPPKYERFIRPMRRGKRIT</sequence>
<proteinExistence type="predicted"/>
<feature type="compositionally biased region" description="Basic and acidic residues" evidence="1">
    <location>
        <begin position="30"/>
        <end position="40"/>
    </location>
</feature>
<evidence type="ECO:0000313" key="3">
    <source>
        <dbReference type="Proteomes" id="UP000002277"/>
    </source>
</evidence>
<evidence type="ECO:0000313" key="2">
    <source>
        <dbReference type="Ensembl" id="ENSPTRP00000090652.1"/>
    </source>
</evidence>
<keyword evidence="3" id="KW-1185">Reference proteome</keyword>
<feature type="compositionally biased region" description="Basic and acidic residues" evidence="1">
    <location>
        <begin position="47"/>
        <end position="62"/>
    </location>
</feature>
<dbReference type="Proteomes" id="UP000002277">
    <property type="component" value="Chromosome 9"/>
</dbReference>
<reference evidence="2" key="3">
    <citation type="submission" date="2025-09" db="UniProtKB">
        <authorList>
            <consortium name="Ensembl"/>
        </authorList>
    </citation>
    <scope>IDENTIFICATION</scope>
</reference>
<dbReference type="PANTHER" id="PTHR12642">
    <property type="entry name" value="RIBOSOME BIOGENESIS PROTEIN NSA2 HOMOLOG"/>
    <property type="match status" value="1"/>
</dbReference>
<reference evidence="2 3" key="1">
    <citation type="journal article" date="2005" name="Nature">
        <title>Initial sequence of the chimpanzee genome and comparison with the human genome.</title>
        <authorList>
            <consortium name="Chimpanzee sequencing and analysis consortium"/>
        </authorList>
    </citation>
    <scope>NUCLEOTIDE SEQUENCE [LARGE SCALE GENOMIC DNA]</scope>
</reference>
<evidence type="ECO:0000256" key="1">
    <source>
        <dbReference type="SAM" id="MobiDB-lite"/>
    </source>
</evidence>
<dbReference type="InParanoid" id="A0A2I3TN36"/>
<evidence type="ECO:0008006" key="4">
    <source>
        <dbReference type="Google" id="ProtNLM"/>
    </source>
</evidence>
<name>A0A2I3TN36_PANTR</name>
<organism evidence="2 3">
    <name type="scientific">Pan troglodytes</name>
    <name type="common">Chimpanzee</name>
    <dbReference type="NCBI Taxonomy" id="9598"/>
    <lineage>
        <taxon>Eukaryota</taxon>
        <taxon>Metazoa</taxon>
        <taxon>Chordata</taxon>
        <taxon>Craniata</taxon>
        <taxon>Vertebrata</taxon>
        <taxon>Euteleostomi</taxon>
        <taxon>Mammalia</taxon>
        <taxon>Eutheria</taxon>
        <taxon>Euarchontoglires</taxon>
        <taxon>Primates</taxon>
        <taxon>Haplorrhini</taxon>
        <taxon>Catarrhini</taxon>
        <taxon>Hominidae</taxon>
        <taxon>Pan</taxon>
    </lineage>
</organism>
<dbReference type="OMA" id="VHECSKK"/>
<protein>
    <recommendedName>
        <fullName evidence="4">NSA2</fullName>
    </recommendedName>
</protein>
<dbReference type="EMBL" id="AACZ04023319">
    <property type="status" value="NOT_ANNOTATED_CDS"/>
    <property type="molecule type" value="Genomic_DNA"/>
</dbReference>
<dbReference type="GeneTree" id="ENSGT00390000018706"/>
<dbReference type="Ensembl" id="ENSPTRT00000089692.1">
    <property type="protein sequence ID" value="ENSPTRP00000090652.1"/>
    <property type="gene ID" value="ENSPTRG00000046335.1"/>
</dbReference>
<dbReference type="InterPro" id="IPR039411">
    <property type="entry name" value="NSA2_fam"/>
</dbReference>
<accession>A0A2I3TN36</accession>
<reference evidence="2" key="2">
    <citation type="submission" date="2025-08" db="UniProtKB">
        <authorList>
            <consortium name="Ensembl"/>
        </authorList>
    </citation>
    <scope>IDENTIFICATION</scope>
</reference>
<dbReference type="AlphaFoldDB" id="A0A2I3TN36"/>
<dbReference type="Bgee" id="ENSPTRG00000046335">
    <property type="expression patterns" value="Expressed in bone marrow and 3 other cell types or tissues"/>
</dbReference>
<feature type="region of interest" description="Disordered" evidence="1">
    <location>
        <begin position="29"/>
        <end position="96"/>
    </location>
</feature>